<sequence length="119" mass="13432">MQQEKTYSSILEGLTLEGQHLAAQIFLTLPYSPYMYLAQHKLRNATYTQQEIQALAQVLLEFPERQAKTATQKAQARLERNSLATQKAKARLQLLQQIIEGLPELPSHNPSEKETQAGA</sequence>
<comment type="caution">
    <text evidence="1">The sequence shown here is derived from an EMBL/GenBank/DDBJ whole genome shotgun (WGS) entry which is preliminary data.</text>
</comment>
<dbReference type="STRING" id="1279009.ADICEAN_00342"/>
<dbReference type="EMBL" id="AODQ01000005">
    <property type="protein sequence ID" value="EMR04444.1"/>
    <property type="molecule type" value="Genomic_DNA"/>
</dbReference>
<evidence type="ECO:0000313" key="1">
    <source>
        <dbReference type="EMBL" id="EMR04444.1"/>
    </source>
</evidence>
<name>M7P1F1_9BACT</name>
<protein>
    <submittedName>
        <fullName evidence="1">Uncharacterized protein</fullName>
    </submittedName>
</protein>
<organism evidence="1 2">
    <name type="scientific">Cesiribacter andamanensis AMV16</name>
    <dbReference type="NCBI Taxonomy" id="1279009"/>
    <lineage>
        <taxon>Bacteria</taxon>
        <taxon>Pseudomonadati</taxon>
        <taxon>Bacteroidota</taxon>
        <taxon>Cytophagia</taxon>
        <taxon>Cytophagales</taxon>
        <taxon>Cesiribacteraceae</taxon>
        <taxon>Cesiribacter</taxon>
    </lineage>
</organism>
<dbReference type="Proteomes" id="UP000011910">
    <property type="component" value="Unassembled WGS sequence"/>
</dbReference>
<dbReference type="AlphaFoldDB" id="M7P1F1"/>
<evidence type="ECO:0000313" key="2">
    <source>
        <dbReference type="Proteomes" id="UP000011910"/>
    </source>
</evidence>
<dbReference type="RefSeq" id="WP_009193751.1">
    <property type="nucleotide sequence ID" value="NZ_AODQ01000005.1"/>
</dbReference>
<proteinExistence type="predicted"/>
<reference evidence="1 2" key="1">
    <citation type="journal article" date="2013" name="Genome Announc.">
        <title>Draft Genome Sequence of Cesiribacter andamanensis Strain AMV16T, Isolated from a Soil Sample from a Mud Volcano in the Andaman Islands, India.</title>
        <authorList>
            <person name="Shivaji S."/>
            <person name="Ara S."/>
            <person name="Begum Z."/>
            <person name="Srinivas T.N."/>
            <person name="Singh A."/>
            <person name="Kumar Pinnaka A."/>
        </authorList>
    </citation>
    <scope>NUCLEOTIDE SEQUENCE [LARGE SCALE GENOMIC DNA]</scope>
    <source>
        <strain evidence="1 2">AMV16</strain>
    </source>
</reference>
<keyword evidence="2" id="KW-1185">Reference proteome</keyword>
<accession>M7P1F1</accession>
<gene>
    <name evidence="1" type="ORF">ADICEAN_00342</name>
</gene>